<dbReference type="AlphaFoldDB" id="A0A182VMC9"/>
<name>A0A182VMC9_ANOME</name>
<protein>
    <submittedName>
        <fullName evidence="9">DDE Tnp4 domain-containing protein</fullName>
    </submittedName>
</protein>
<accession>A0A182VMC9</accession>
<comment type="subcellular location">
    <subcellularLocation>
        <location evidence="2">Nucleus</location>
    </subcellularLocation>
</comment>
<comment type="cofactor">
    <cofactor evidence="1">
        <name>a divalent metal cation</name>
        <dbReference type="ChEBI" id="CHEBI:60240"/>
    </cofactor>
</comment>
<proteinExistence type="inferred from homology"/>
<keyword evidence="10" id="KW-1185">Reference proteome</keyword>
<dbReference type="VEuPathDB" id="VectorBase:AMEM017420"/>
<keyword evidence="7" id="KW-0539">Nucleus</keyword>
<feature type="domain" description="DDE Tnp4" evidence="8">
    <location>
        <begin position="230"/>
        <end position="391"/>
    </location>
</feature>
<dbReference type="VEuPathDB" id="VectorBase:AMEM21_005416"/>
<keyword evidence="6" id="KW-0378">Hydrolase</keyword>
<evidence type="ECO:0000259" key="8">
    <source>
        <dbReference type="Pfam" id="PF13359"/>
    </source>
</evidence>
<dbReference type="InterPro" id="IPR045249">
    <property type="entry name" value="HARBI1-like"/>
</dbReference>
<evidence type="ECO:0000256" key="2">
    <source>
        <dbReference type="ARBA" id="ARBA00004123"/>
    </source>
</evidence>
<dbReference type="Pfam" id="PF13359">
    <property type="entry name" value="DDE_Tnp_4"/>
    <property type="match status" value="1"/>
</dbReference>
<evidence type="ECO:0000256" key="5">
    <source>
        <dbReference type="ARBA" id="ARBA00022723"/>
    </source>
</evidence>
<evidence type="ECO:0000313" key="9">
    <source>
        <dbReference type="EnsemblMetazoa" id="AMEM017420-PA"/>
    </source>
</evidence>
<evidence type="ECO:0000256" key="1">
    <source>
        <dbReference type="ARBA" id="ARBA00001968"/>
    </source>
</evidence>
<evidence type="ECO:0000256" key="3">
    <source>
        <dbReference type="ARBA" id="ARBA00006958"/>
    </source>
</evidence>
<evidence type="ECO:0000256" key="6">
    <source>
        <dbReference type="ARBA" id="ARBA00022801"/>
    </source>
</evidence>
<dbReference type="GO" id="GO:0046872">
    <property type="term" value="F:metal ion binding"/>
    <property type="evidence" value="ECO:0007669"/>
    <property type="project" value="UniProtKB-KW"/>
</dbReference>
<dbReference type="GO" id="GO:0005634">
    <property type="term" value="C:nucleus"/>
    <property type="evidence" value="ECO:0007669"/>
    <property type="project" value="UniProtKB-SubCell"/>
</dbReference>
<keyword evidence="5" id="KW-0479">Metal-binding</keyword>
<dbReference type="Proteomes" id="UP000075903">
    <property type="component" value="Unassembled WGS sequence"/>
</dbReference>
<dbReference type="GO" id="GO:0004518">
    <property type="term" value="F:nuclease activity"/>
    <property type="evidence" value="ECO:0007669"/>
    <property type="project" value="UniProtKB-KW"/>
</dbReference>
<reference evidence="9" key="1">
    <citation type="submission" date="2020-05" db="UniProtKB">
        <authorList>
            <consortium name="EnsemblMetazoa"/>
        </authorList>
    </citation>
    <scope>IDENTIFICATION</scope>
    <source>
        <strain evidence="9">MAF</strain>
    </source>
</reference>
<evidence type="ECO:0000256" key="7">
    <source>
        <dbReference type="ARBA" id="ARBA00023242"/>
    </source>
</evidence>
<dbReference type="STRING" id="30066.A0A182VMC9"/>
<evidence type="ECO:0000313" key="10">
    <source>
        <dbReference type="Proteomes" id="UP000075903"/>
    </source>
</evidence>
<dbReference type="PANTHER" id="PTHR22930">
    <property type="match status" value="1"/>
</dbReference>
<organism evidence="9 10">
    <name type="scientific">Anopheles merus</name>
    <name type="common">Mosquito</name>
    <dbReference type="NCBI Taxonomy" id="30066"/>
    <lineage>
        <taxon>Eukaryota</taxon>
        <taxon>Metazoa</taxon>
        <taxon>Ecdysozoa</taxon>
        <taxon>Arthropoda</taxon>
        <taxon>Hexapoda</taxon>
        <taxon>Insecta</taxon>
        <taxon>Pterygota</taxon>
        <taxon>Neoptera</taxon>
        <taxon>Endopterygota</taxon>
        <taxon>Diptera</taxon>
        <taxon>Nematocera</taxon>
        <taxon>Culicoidea</taxon>
        <taxon>Culicidae</taxon>
        <taxon>Anophelinae</taxon>
        <taxon>Anopheles</taxon>
    </lineage>
</organism>
<keyword evidence="4" id="KW-0540">Nuclease</keyword>
<evidence type="ECO:0000256" key="4">
    <source>
        <dbReference type="ARBA" id="ARBA00022722"/>
    </source>
</evidence>
<dbReference type="EnsemblMetazoa" id="AMEM017420-RA">
    <property type="protein sequence ID" value="AMEM017420-PA"/>
    <property type="gene ID" value="AMEM017420"/>
</dbReference>
<dbReference type="InterPro" id="IPR027806">
    <property type="entry name" value="HARBI1_dom"/>
</dbReference>
<comment type="similarity">
    <text evidence="3">Belongs to the HARBI1 family.</text>
</comment>
<dbReference type="PANTHER" id="PTHR22930:SF85">
    <property type="entry name" value="GH03217P-RELATED"/>
    <property type="match status" value="1"/>
</dbReference>
<dbReference type="GO" id="GO:0016787">
    <property type="term" value="F:hydrolase activity"/>
    <property type="evidence" value="ECO:0007669"/>
    <property type="project" value="UniProtKB-KW"/>
</dbReference>
<sequence>MSFEMEADMVSNRVIVEIVNEYRTMLQQQIALHLKRQRDHIVRMRRRFLSKLARRLHRNYILYDRHRRSLLSDVSFLNMRRREVQPATSRSRLQQPVPEQLHLFPASSEHEFTEEQLERFRINHATFQCLYDQLEHELEDADCEPAMTARMRMGVALYVLGTGKDFESAATLFHLHSRAVRASVHLFCGVVNKLLRDRQIDFPHSRNHIRCGVKEFEELVGIPQVFGAIGCLHIPVERGTVKDAAKYINSKGWSSIILQAIVDSRGRFLDVSCEHPGHTNAADMLINSSIYQRMEQLDGPCQKIDKSNVLPLLLGDGKYPLLPWLITPYPTTAQMTPAERSFNVYAAKGRVCIVRTFERLVGRWKALNRCSTMVATSCVPEIILTCCILHNIAEQNRSPYKDAWSECHNEEDVAPEQPHWECQITSMDGEEVRNRLSKFMHERFPLIVDDD</sequence>